<name>F2I9W7_FLUTR</name>
<evidence type="ECO:0000313" key="2">
    <source>
        <dbReference type="EMBL" id="AEA44125.1"/>
    </source>
</evidence>
<dbReference type="Gene3D" id="3.60.110.10">
    <property type="entry name" value="Carbon-nitrogen hydrolase"/>
    <property type="match status" value="1"/>
</dbReference>
<protein>
    <recommendedName>
        <fullName evidence="4">Nitrilase/cyanide hydratase and apolipoprotein N-acyltransferase</fullName>
    </recommendedName>
</protein>
<dbReference type="SUPFAM" id="SSF56317">
    <property type="entry name" value="Carbon-nitrogen hydrolase"/>
    <property type="match status" value="1"/>
</dbReference>
<accession>F2I9W7</accession>
<dbReference type="STRING" id="755732.Fluta_2139"/>
<sequence length="282" mass="32113">MVYQENLKIGFIQTIVESDVAWPKNAPNKMSIHSEEKAWYEIKKGFVDLMNGYGKPNIILIPELSVPLGYEYELRKLSASSGAIVIAGLDFVWNGNCVSNKAVVIVPKNWPEDQKSRSTSFFYFGKTFYSRYEEEMFAGATLLSQPEIFILDADEFGKIGIAICSDFFDIERFVVYKGRIHHLVIIAHNPDTESYYFLAEAISRLVFCNVVICNTGEFGDSIGFSPFKDSFKRIIYRHKGQNLFSTQVISLPVSSLDAEQQKKIDPKKKKFKATPPGYEKFE</sequence>
<dbReference type="InterPro" id="IPR036526">
    <property type="entry name" value="C-N_Hydrolase_sf"/>
</dbReference>
<dbReference type="HOGENOM" id="CLU_080670_0_0_10"/>
<evidence type="ECO:0008006" key="4">
    <source>
        <dbReference type="Google" id="ProtNLM"/>
    </source>
</evidence>
<proteinExistence type="predicted"/>
<dbReference type="RefSeq" id="WP_013686895.1">
    <property type="nucleotide sequence ID" value="NC_015321.1"/>
</dbReference>
<dbReference type="OrthoDB" id="9780724at2"/>
<gene>
    <name evidence="2" type="ordered locus">Fluta_2139</name>
</gene>
<dbReference type="Proteomes" id="UP000007463">
    <property type="component" value="Chromosome"/>
</dbReference>
<evidence type="ECO:0000313" key="3">
    <source>
        <dbReference type="Proteomes" id="UP000007463"/>
    </source>
</evidence>
<reference evidence="3" key="2">
    <citation type="submission" date="2011-02" db="EMBL/GenBank/DDBJ databases">
        <title>The complete genome of Fluviicola taffensis DSM 16823.</title>
        <authorList>
            <consortium name="US DOE Joint Genome Institute (JGI-PGF)"/>
            <person name="Lucas S."/>
            <person name="Copeland A."/>
            <person name="Lapidus A."/>
            <person name="Bruce D."/>
            <person name="Goodwin L."/>
            <person name="Pitluck S."/>
            <person name="Kyrpides N."/>
            <person name="Mavromatis K."/>
            <person name="Ivanova N."/>
            <person name="Mikhailova N."/>
            <person name="Pagani I."/>
            <person name="Chertkov O."/>
            <person name="Detter J.C."/>
            <person name="Han C."/>
            <person name="Tapia R."/>
            <person name="Land M."/>
            <person name="Hauser L."/>
            <person name="Markowitz V."/>
            <person name="Cheng J.-F."/>
            <person name="Hugenholtz P."/>
            <person name="Woyke T."/>
            <person name="Wu D."/>
            <person name="Tindall B."/>
            <person name="Pomrenke H.G."/>
            <person name="Brambilla E."/>
            <person name="Klenk H.-P."/>
            <person name="Eisen J.A."/>
        </authorList>
    </citation>
    <scope>NUCLEOTIDE SEQUENCE [LARGE SCALE GENOMIC DNA]</scope>
    <source>
        <strain evidence="3">DSM 16823 / RW262 / RW262</strain>
    </source>
</reference>
<feature type="region of interest" description="Disordered" evidence="1">
    <location>
        <begin position="258"/>
        <end position="282"/>
    </location>
</feature>
<organism evidence="2 3">
    <name type="scientific">Fluviicola taffensis (strain DSM 16823 / NCIMB 13979 / RW262)</name>
    <dbReference type="NCBI Taxonomy" id="755732"/>
    <lineage>
        <taxon>Bacteria</taxon>
        <taxon>Pseudomonadati</taxon>
        <taxon>Bacteroidota</taxon>
        <taxon>Flavobacteriia</taxon>
        <taxon>Flavobacteriales</taxon>
        <taxon>Crocinitomicaceae</taxon>
        <taxon>Fluviicola</taxon>
    </lineage>
</organism>
<dbReference type="EMBL" id="CP002542">
    <property type="protein sequence ID" value="AEA44125.1"/>
    <property type="molecule type" value="Genomic_DNA"/>
</dbReference>
<dbReference type="eggNOG" id="COG0388">
    <property type="taxonomic scope" value="Bacteria"/>
</dbReference>
<keyword evidence="3" id="KW-1185">Reference proteome</keyword>
<reference evidence="2 3" key="1">
    <citation type="journal article" date="2011" name="Stand. Genomic Sci.">
        <title>Complete genome sequence of the gliding freshwater bacterium Fluviicola taffensis type strain (RW262).</title>
        <authorList>
            <person name="Woyke T."/>
            <person name="Chertkov O."/>
            <person name="Lapidus A."/>
            <person name="Nolan M."/>
            <person name="Lucas S."/>
            <person name="Del Rio T.G."/>
            <person name="Tice H."/>
            <person name="Cheng J.F."/>
            <person name="Tapia R."/>
            <person name="Han C."/>
            <person name="Goodwin L."/>
            <person name="Pitluck S."/>
            <person name="Liolios K."/>
            <person name="Pagani I."/>
            <person name="Ivanova N."/>
            <person name="Huntemann M."/>
            <person name="Mavromatis K."/>
            <person name="Mikhailova N."/>
            <person name="Pati A."/>
            <person name="Chen A."/>
            <person name="Palaniappan K."/>
            <person name="Land M."/>
            <person name="Hauser L."/>
            <person name="Brambilla E.M."/>
            <person name="Rohde M."/>
            <person name="Mwirichia R."/>
            <person name="Sikorski J."/>
            <person name="Tindall B.J."/>
            <person name="Goker M."/>
            <person name="Bristow J."/>
            <person name="Eisen J.A."/>
            <person name="Markowitz V."/>
            <person name="Hugenholtz P."/>
            <person name="Klenk H.P."/>
            <person name="Kyrpides N.C."/>
        </authorList>
    </citation>
    <scope>NUCLEOTIDE SEQUENCE [LARGE SCALE GENOMIC DNA]</scope>
    <source>
        <strain evidence="3">DSM 16823 / RW262 / RW262</strain>
    </source>
</reference>
<dbReference type="AlphaFoldDB" id="F2I9W7"/>
<dbReference type="KEGG" id="fte:Fluta_2139"/>
<evidence type="ECO:0000256" key="1">
    <source>
        <dbReference type="SAM" id="MobiDB-lite"/>
    </source>
</evidence>